<keyword evidence="3" id="KW-1185">Reference proteome</keyword>
<reference evidence="3" key="1">
    <citation type="journal article" date="2013" name="Genome Announc.">
        <title>Draft genome sequence of the grapevine dieback fungus Eutypa lata UCR-EL1.</title>
        <authorList>
            <person name="Blanco-Ulate B."/>
            <person name="Rolshausen P.E."/>
            <person name="Cantu D."/>
        </authorList>
    </citation>
    <scope>NUCLEOTIDE SEQUENCE [LARGE SCALE GENOMIC DNA]</scope>
    <source>
        <strain evidence="3">UCR-EL1</strain>
    </source>
</reference>
<dbReference type="OrthoDB" id="5366163at2759"/>
<dbReference type="AlphaFoldDB" id="M7T195"/>
<feature type="compositionally biased region" description="Polar residues" evidence="1">
    <location>
        <begin position="167"/>
        <end position="177"/>
    </location>
</feature>
<gene>
    <name evidence="2" type="ORF">UCREL1_2641</name>
</gene>
<name>M7T195_EUTLA</name>
<dbReference type="HOGENOM" id="CLU_816438_0_0_1"/>
<feature type="compositionally biased region" description="Basic residues" evidence="1">
    <location>
        <begin position="329"/>
        <end position="340"/>
    </location>
</feature>
<evidence type="ECO:0000256" key="1">
    <source>
        <dbReference type="SAM" id="MobiDB-lite"/>
    </source>
</evidence>
<proteinExistence type="predicted"/>
<feature type="compositionally biased region" description="Gly residues" evidence="1">
    <location>
        <begin position="295"/>
        <end position="309"/>
    </location>
</feature>
<dbReference type="Proteomes" id="UP000012174">
    <property type="component" value="Unassembled WGS sequence"/>
</dbReference>
<evidence type="ECO:0000313" key="3">
    <source>
        <dbReference type="Proteomes" id="UP000012174"/>
    </source>
</evidence>
<feature type="compositionally biased region" description="Polar residues" evidence="1">
    <location>
        <begin position="94"/>
        <end position="105"/>
    </location>
</feature>
<dbReference type="eggNOG" id="ENOG502RQ3J">
    <property type="taxonomic scope" value="Eukaryota"/>
</dbReference>
<feature type="compositionally biased region" description="Polar residues" evidence="1">
    <location>
        <begin position="127"/>
        <end position="150"/>
    </location>
</feature>
<dbReference type="EMBL" id="KB705886">
    <property type="protein sequence ID" value="EMR70322.1"/>
    <property type="molecule type" value="Genomic_DNA"/>
</dbReference>
<feature type="region of interest" description="Disordered" evidence="1">
    <location>
        <begin position="87"/>
        <end position="193"/>
    </location>
</feature>
<feature type="compositionally biased region" description="Low complexity" evidence="1">
    <location>
        <begin position="310"/>
        <end position="328"/>
    </location>
</feature>
<feature type="compositionally biased region" description="Low complexity" evidence="1">
    <location>
        <begin position="178"/>
        <end position="193"/>
    </location>
</feature>
<protein>
    <submittedName>
        <fullName evidence="2">Putative zinc finger protein</fullName>
    </submittedName>
</protein>
<dbReference type="KEGG" id="ela:UCREL1_2641"/>
<accession>M7T195</accession>
<organism evidence="2 3">
    <name type="scientific">Eutypa lata (strain UCR-EL1)</name>
    <name type="common">Grapevine dieback disease fungus</name>
    <name type="synonym">Eutypa armeniacae</name>
    <dbReference type="NCBI Taxonomy" id="1287681"/>
    <lineage>
        <taxon>Eukaryota</taxon>
        <taxon>Fungi</taxon>
        <taxon>Dikarya</taxon>
        <taxon>Ascomycota</taxon>
        <taxon>Pezizomycotina</taxon>
        <taxon>Sordariomycetes</taxon>
        <taxon>Xylariomycetidae</taxon>
        <taxon>Xylariales</taxon>
        <taxon>Diatrypaceae</taxon>
        <taxon>Eutypa</taxon>
    </lineage>
</organism>
<feature type="region of interest" description="Disordered" evidence="1">
    <location>
        <begin position="291"/>
        <end position="340"/>
    </location>
</feature>
<evidence type="ECO:0000313" key="2">
    <source>
        <dbReference type="EMBL" id="EMR70322.1"/>
    </source>
</evidence>
<sequence>MNSTDLFDEFIPQVRELCDSVYSQPGFSPRITYHMLGLSLIESFAQSLDSEPQRRNVPDPLDEFLESLDQTFEESNEMDQDFLEEIGGPHQNVPGGSTTANTDPSMNIFGTHHGSSGSQIAPMGTVPSYQSRSVPPNTPYSANAMPTSSSEPPPHSNLRATLPDQGEATSATTTVDNSGTTSIAMGSSSAGGSPAPILAAAAASSSSSNPATTGAGSSSSSKVEANDCCEVCGYRPKGDPQWFKGSMAKHKKLQHSTGPPIMYRCPFPGCTSAYKNRPDNLRQHQIEKGHFIDAAGGGGDGEGSEGTGTGSVNTPPTTTTTTVATTSKRPSKKRKKTSAS</sequence>